<dbReference type="RefSeq" id="WP_343032452.1">
    <property type="nucleotide sequence ID" value="NZ_WIBF01000001.1"/>
</dbReference>
<sequence>MQDAFWLVWWVWGIAALALIVIEVLAPGFIALGFGIGAGIIAVLFLVVPDLVVAPSLLVLLFAVLSLAAWLVLRRVFSLPNGQVKTFDHDIND</sequence>
<evidence type="ECO:0000313" key="2">
    <source>
        <dbReference type="EMBL" id="MQQ07436.1"/>
    </source>
</evidence>
<name>A0A843Y957_9RHOB</name>
<reference evidence="2 3" key="1">
    <citation type="submission" date="2019-10" db="EMBL/GenBank/DDBJ databases">
        <title>Epibacterium sp. nov., isolated from seawater.</title>
        <authorList>
            <person name="Zhang X."/>
            <person name="Li N."/>
        </authorList>
    </citation>
    <scope>NUCLEOTIDE SEQUENCE [LARGE SCALE GENOMIC DNA]</scope>
    <source>
        <strain evidence="2 3">SM1979</strain>
    </source>
</reference>
<protein>
    <recommendedName>
        <fullName evidence="4">NfeD-like C-terminal domain-containing protein</fullName>
    </recommendedName>
</protein>
<evidence type="ECO:0008006" key="4">
    <source>
        <dbReference type="Google" id="ProtNLM"/>
    </source>
</evidence>
<gene>
    <name evidence="2" type="ORF">GFB49_03135</name>
</gene>
<feature type="transmembrane region" description="Helical" evidence="1">
    <location>
        <begin position="6"/>
        <end position="22"/>
    </location>
</feature>
<accession>A0A843Y957</accession>
<feature type="transmembrane region" description="Helical" evidence="1">
    <location>
        <begin position="54"/>
        <end position="73"/>
    </location>
</feature>
<keyword evidence="1" id="KW-0812">Transmembrane</keyword>
<evidence type="ECO:0000256" key="1">
    <source>
        <dbReference type="SAM" id="Phobius"/>
    </source>
</evidence>
<dbReference type="Proteomes" id="UP000444174">
    <property type="component" value="Unassembled WGS sequence"/>
</dbReference>
<dbReference type="AlphaFoldDB" id="A0A843Y957"/>
<dbReference type="EMBL" id="WIBF01000001">
    <property type="protein sequence ID" value="MQQ07436.1"/>
    <property type="molecule type" value="Genomic_DNA"/>
</dbReference>
<keyword evidence="1" id="KW-1133">Transmembrane helix</keyword>
<feature type="transmembrane region" description="Helical" evidence="1">
    <location>
        <begin position="29"/>
        <end position="48"/>
    </location>
</feature>
<keyword evidence="3" id="KW-1185">Reference proteome</keyword>
<proteinExistence type="predicted"/>
<comment type="caution">
    <text evidence="2">The sequence shown here is derived from an EMBL/GenBank/DDBJ whole genome shotgun (WGS) entry which is preliminary data.</text>
</comment>
<evidence type="ECO:0000313" key="3">
    <source>
        <dbReference type="Proteomes" id="UP000444174"/>
    </source>
</evidence>
<keyword evidence="1" id="KW-0472">Membrane</keyword>
<organism evidence="2 3">
    <name type="scientific">Tritonibacter litoralis</name>
    <dbReference type="NCBI Taxonomy" id="2662264"/>
    <lineage>
        <taxon>Bacteria</taxon>
        <taxon>Pseudomonadati</taxon>
        <taxon>Pseudomonadota</taxon>
        <taxon>Alphaproteobacteria</taxon>
        <taxon>Rhodobacterales</taxon>
        <taxon>Paracoccaceae</taxon>
        <taxon>Tritonibacter</taxon>
    </lineage>
</organism>